<keyword evidence="5" id="KW-0732">Signal</keyword>
<sequence>MNLSKKSSPHDLHNNMAFSNKLHCISMFMIISYLTLILFASGLDVSNTHVVIHNTLANGGVLNVHCNSINDDLGLIHIPWDKDWSFRFRVNIWKSTKFRCHFTWCGGGSHYFNIFTVARDDSPLGETPDCRECIWEVGKVSTDEKTPMCRVDGDGVKRYCFGWNDDMSLRNNKIIYC</sequence>
<dbReference type="GO" id="GO:0060320">
    <property type="term" value="P:rejection of self pollen"/>
    <property type="evidence" value="ECO:0007669"/>
    <property type="project" value="UniProtKB-KW"/>
</dbReference>
<evidence type="ECO:0000256" key="7">
    <source>
        <dbReference type="SAM" id="Phobius"/>
    </source>
</evidence>
<keyword evidence="3 6" id="KW-0713">Self-incompatibility</keyword>
<evidence type="ECO:0000256" key="2">
    <source>
        <dbReference type="ARBA" id="ARBA00005581"/>
    </source>
</evidence>
<accession>A0A8X7PWK3</accession>
<dbReference type="InterPro" id="IPR010264">
    <property type="entry name" value="Self-incomp_S1"/>
</dbReference>
<evidence type="ECO:0000256" key="1">
    <source>
        <dbReference type="ARBA" id="ARBA00004613"/>
    </source>
</evidence>
<evidence type="ECO:0000256" key="5">
    <source>
        <dbReference type="ARBA" id="ARBA00022729"/>
    </source>
</evidence>
<dbReference type="OrthoDB" id="1727555at2759"/>
<keyword evidence="4 6" id="KW-0964">Secreted</keyword>
<keyword evidence="7" id="KW-0472">Membrane</keyword>
<proteinExistence type="inferred from homology"/>
<evidence type="ECO:0000256" key="6">
    <source>
        <dbReference type="RuleBase" id="RU367044"/>
    </source>
</evidence>
<keyword evidence="7" id="KW-0812">Transmembrane</keyword>
<name>A0A8X7PWK3_BRACI</name>
<evidence type="ECO:0000313" key="8">
    <source>
        <dbReference type="EMBL" id="KAG2258072.1"/>
    </source>
</evidence>
<organism evidence="8 9">
    <name type="scientific">Brassica carinata</name>
    <name type="common">Ethiopian mustard</name>
    <name type="synonym">Abyssinian cabbage</name>
    <dbReference type="NCBI Taxonomy" id="52824"/>
    <lineage>
        <taxon>Eukaryota</taxon>
        <taxon>Viridiplantae</taxon>
        <taxon>Streptophyta</taxon>
        <taxon>Embryophyta</taxon>
        <taxon>Tracheophyta</taxon>
        <taxon>Spermatophyta</taxon>
        <taxon>Magnoliopsida</taxon>
        <taxon>eudicotyledons</taxon>
        <taxon>Gunneridae</taxon>
        <taxon>Pentapetalae</taxon>
        <taxon>rosids</taxon>
        <taxon>malvids</taxon>
        <taxon>Brassicales</taxon>
        <taxon>Brassicaceae</taxon>
        <taxon>Brassiceae</taxon>
        <taxon>Brassica</taxon>
    </lineage>
</organism>
<comment type="similarity">
    <text evidence="2 6">Belongs to the plant self-incompatibility (S1) protein family.</text>
</comment>
<dbReference type="PANTHER" id="PTHR31232:SF70">
    <property type="entry name" value="S-PROTEIN HOMOLOG"/>
    <property type="match status" value="1"/>
</dbReference>
<dbReference type="GO" id="GO:0005576">
    <property type="term" value="C:extracellular region"/>
    <property type="evidence" value="ECO:0007669"/>
    <property type="project" value="UniProtKB-SubCell"/>
</dbReference>
<keyword evidence="9" id="KW-1185">Reference proteome</keyword>
<dbReference type="Pfam" id="PF05938">
    <property type="entry name" value="Self-incomp_S1"/>
    <property type="match status" value="1"/>
</dbReference>
<evidence type="ECO:0000313" key="9">
    <source>
        <dbReference type="Proteomes" id="UP000886595"/>
    </source>
</evidence>
<dbReference type="PANTHER" id="PTHR31232">
    <property type="match status" value="1"/>
</dbReference>
<dbReference type="AlphaFoldDB" id="A0A8X7PWK3"/>
<evidence type="ECO:0000256" key="3">
    <source>
        <dbReference type="ARBA" id="ARBA00022471"/>
    </source>
</evidence>
<comment type="subcellular location">
    <subcellularLocation>
        <location evidence="1 6">Secreted</location>
    </subcellularLocation>
</comment>
<evidence type="ECO:0000256" key="4">
    <source>
        <dbReference type="ARBA" id="ARBA00022525"/>
    </source>
</evidence>
<protein>
    <recommendedName>
        <fullName evidence="6">S-protein homolog</fullName>
    </recommendedName>
</protein>
<feature type="transmembrane region" description="Helical" evidence="7">
    <location>
        <begin position="21"/>
        <end position="43"/>
    </location>
</feature>
<comment type="caution">
    <text evidence="8">The sequence shown here is derived from an EMBL/GenBank/DDBJ whole genome shotgun (WGS) entry which is preliminary data.</text>
</comment>
<dbReference type="Proteomes" id="UP000886595">
    <property type="component" value="Unassembled WGS sequence"/>
</dbReference>
<dbReference type="EMBL" id="JAAMPC010000015">
    <property type="protein sequence ID" value="KAG2258072.1"/>
    <property type="molecule type" value="Genomic_DNA"/>
</dbReference>
<keyword evidence="7" id="KW-1133">Transmembrane helix</keyword>
<reference evidence="8 9" key="1">
    <citation type="submission" date="2020-02" db="EMBL/GenBank/DDBJ databases">
        <authorList>
            <person name="Ma Q."/>
            <person name="Huang Y."/>
            <person name="Song X."/>
            <person name="Pei D."/>
        </authorList>
    </citation>
    <scope>NUCLEOTIDE SEQUENCE [LARGE SCALE GENOMIC DNA]</scope>
    <source>
        <strain evidence="8">Sxm20200214</strain>
        <tissue evidence="8">Leaf</tissue>
    </source>
</reference>
<gene>
    <name evidence="8" type="ORF">Bca52824_077366</name>
</gene>